<dbReference type="KEGG" id="awd:AWOD_I_2172"/>
<reference evidence="3" key="1">
    <citation type="submission" date="2014-09" db="EMBL/GenBank/DDBJ databases">
        <authorList>
            <person name="Hjerde E."/>
        </authorList>
    </citation>
    <scope>NUCLEOTIDE SEQUENCE [LARGE SCALE GENOMIC DNA]</scope>
    <source>
        <strain evidence="3">06/09/139</strain>
    </source>
</reference>
<dbReference type="PIRSF" id="PIRSF004923">
    <property type="entry name" value="RseC"/>
    <property type="match status" value="1"/>
</dbReference>
<evidence type="ECO:0000313" key="3">
    <source>
        <dbReference type="Proteomes" id="UP000032427"/>
    </source>
</evidence>
<dbReference type="EMBL" id="LN554846">
    <property type="protein sequence ID" value="CED72234.1"/>
    <property type="molecule type" value="Genomic_DNA"/>
</dbReference>
<keyword evidence="3" id="KW-1185">Reference proteome</keyword>
<protein>
    <submittedName>
        <fullName evidence="2">Sigma-E factor regulatory protein RseC</fullName>
    </submittedName>
</protein>
<dbReference type="PATRIC" id="fig|80852.17.peg.2248"/>
<dbReference type="Pfam" id="PF04246">
    <property type="entry name" value="RseC_MucC"/>
    <property type="match status" value="1"/>
</dbReference>
<keyword evidence="1" id="KW-0812">Transmembrane</keyword>
<sequence>MMTALATVLDIQDDIIVVGCQQKTSCNHCSSKESCGTGIVSKVLPGKVHHWAFHTDKKLAVGQMVEIGLPEKNLLQSAAIVYLVPLLFLLFGALLSEWLVSPFIGIGEVTTIIIAAFSSWVGYFIAKALSQRIELNTEQQVSLIRVLGEPISDTISVNAAG</sequence>
<feature type="transmembrane region" description="Helical" evidence="1">
    <location>
        <begin position="102"/>
        <end position="126"/>
    </location>
</feature>
<dbReference type="GeneID" id="28541749"/>
<feature type="transmembrane region" description="Helical" evidence="1">
    <location>
        <begin position="74"/>
        <end position="96"/>
    </location>
</feature>
<dbReference type="PANTHER" id="PTHR35867">
    <property type="entry name" value="PROTEIN RSEC"/>
    <property type="match status" value="1"/>
</dbReference>
<accession>A0A090KL38</accession>
<keyword evidence="1" id="KW-1133">Transmembrane helix</keyword>
<evidence type="ECO:0000313" key="2">
    <source>
        <dbReference type="EMBL" id="CED72234.1"/>
    </source>
</evidence>
<dbReference type="OrthoDB" id="9795854at2"/>
<evidence type="ECO:0000256" key="1">
    <source>
        <dbReference type="SAM" id="Phobius"/>
    </source>
</evidence>
<dbReference type="InterPro" id="IPR007359">
    <property type="entry name" value="SigmaE_reg_RseC_MucC"/>
</dbReference>
<proteinExistence type="predicted"/>
<gene>
    <name evidence="2" type="ORF">AWOD_I_2172</name>
</gene>
<dbReference type="InterPro" id="IPR026268">
    <property type="entry name" value="RseC"/>
</dbReference>
<dbReference type="STRING" id="80852.AWOD_I_2172"/>
<dbReference type="Proteomes" id="UP000032427">
    <property type="component" value="Chromosome 1"/>
</dbReference>
<dbReference type="AlphaFoldDB" id="A0A090KL38"/>
<dbReference type="HOGENOM" id="CLU_124911_0_0_6"/>
<organism evidence="2 3">
    <name type="scientific">Aliivibrio wodanis</name>
    <dbReference type="NCBI Taxonomy" id="80852"/>
    <lineage>
        <taxon>Bacteria</taxon>
        <taxon>Pseudomonadati</taxon>
        <taxon>Pseudomonadota</taxon>
        <taxon>Gammaproteobacteria</taxon>
        <taxon>Vibrionales</taxon>
        <taxon>Vibrionaceae</taxon>
        <taxon>Aliivibrio</taxon>
    </lineage>
</organism>
<name>A0A090KL38_9GAMM</name>
<dbReference type="PANTHER" id="PTHR35867:SF1">
    <property type="entry name" value="PROTEIN RSEC"/>
    <property type="match status" value="1"/>
</dbReference>
<keyword evidence="1" id="KW-0472">Membrane</keyword>